<dbReference type="PROSITE" id="PS51296">
    <property type="entry name" value="RIESKE"/>
    <property type="match status" value="1"/>
</dbReference>
<dbReference type="PANTHER" id="PTHR40261:SF1">
    <property type="entry name" value="RIESKE DOMAIN-CONTAINING PROTEIN"/>
    <property type="match status" value="1"/>
</dbReference>
<reference evidence="6 7" key="1">
    <citation type="submission" date="2020-03" db="EMBL/GenBank/DDBJ databases">
        <authorList>
            <person name="Sun Q."/>
        </authorList>
    </citation>
    <scope>NUCLEOTIDE SEQUENCE [LARGE SCALE GENOMIC DNA]</scope>
    <source>
        <strain evidence="6 7">JC162</strain>
    </source>
</reference>
<sequence>MEGQVKQQVAERVLCALEDIPDGQSKGFPAAPGAFTGLFAVRRGQRVWVYVNSCPHIGVPLDPVPDRFLDTKKQNIVCSTHGARFRIEDGFCTSGPCYGESLEPVPHRVDAEGRVLVPEDAGL</sequence>
<dbReference type="EMBL" id="JABBKX010000002">
    <property type="protein sequence ID" value="NMJ41183.1"/>
    <property type="molecule type" value="Genomic_DNA"/>
</dbReference>
<evidence type="ECO:0000256" key="4">
    <source>
        <dbReference type="ARBA" id="ARBA00023014"/>
    </source>
</evidence>
<dbReference type="InterPro" id="IPR036922">
    <property type="entry name" value="Rieske_2Fe-2S_sf"/>
</dbReference>
<comment type="caution">
    <text evidence="6">The sequence shown here is derived from an EMBL/GenBank/DDBJ whole genome shotgun (WGS) entry which is preliminary data.</text>
</comment>
<evidence type="ECO:0000256" key="1">
    <source>
        <dbReference type="ARBA" id="ARBA00022714"/>
    </source>
</evidence>
<dbReference type="InterPro" id="IPR017941">
    <property type="entry name" value="Rieske_2Fe-2S"/>
</dbReference>
<evidence type="ECO:0000313" key="7">
    <source>
        <dbReference type="Proteomes" id="UP000548582"/>
    </source>
</evidence>
<dbReference type="CDD" id="cd03467">
    <property type="entry name" value="Rieske"/>
    <property type="match status" value="1"/>
</dbReference>
<keyword evidence="2" id="KW-0479">Metal-binding</keyword>
<accession>A0A848ECJ7</accession>
<evidence type="ECO:0000256" key="3">
    <source>
        <dbReference type="ARBA" id="ARBA00023004"/>
    </source>
</evidence>
<evidence type="ECO:0000313" key="6">
    <source>
        <dbReference type="EMBL" id="NMJ41183.1"/>
    </source>
</evidence>
<gene>
    <name evidence="6" type="ORF">GWK16_08025</name>
</gene>
<keyword evidence="7" id="KW-1185">Reference proteome</keyword>
<dbReference type="AlphaFoldDB" id="A0A848ECJ7"/>
<evidence type="ECO:0000256" key="2">
    <source>
        <dbReference type="ARBA" id="ARBA00022723"/>
    </source>
</evidence>
<keyword evidence="1" id="KW-0001">2Fe-2S</keyword>
<protein>
    <submittedName>
        <fullName evidence="6">Rieske 2Fe-2S domain-containing protein</fullName>
    </submittedName>
</protein>
<dbReference type="GO" id="GO:0051537">
    <property type="term" value="F:2 iron, 2 sulfur cluster binding"/>
    <property type="evidence" value="ECO:0007669"/>
    <property type="project" value="UniProtKB-KW"/>
</dbReference>
<keyword evidence="3" id="KW-0408">Iron</keyword>
<proteinExistence type="predicted"/>
<keyword evidence="4" id="KW-0411">Iron-sulfur</keyword>
<organism evidence="6 7">
    <name type="scientific">Neoroseomonas marina</name>
    <dbReference type="NCBI Taxonomy" id="1232220"/>
    <lineage>
        <taxon>Bacteria</taxon>
        <taxon>Pseudomonadati</taxon>
        <taxon>Pseudomonadota</taxon>
        <taxon>Alphaproteobacteria</taxon>
        <taxon>Acetobacterales</taxon>
        <taxon>Acetobacteraceae</taxon>
        <taxon>Neoroseomonas</taxon>
    </lineage>
</organism>
<evidence type="ECO:0000259" key="5">
    <source>
        <dbReference type="PROSITE" id="PS51296"/>
    </source>
</evidence>
<dbReference type="SUPFAM" id="SSF50022">
    <property type="entry name" value="ISP domain"/>
    <property type="match status" value="1"/>
</dbReference>
<dbReference type="Proteomes" id="UP000548582">
    <property type="component" value="Unassembled WGS sequence"/>
</dbReference>
<name>A0A848ECJ7_9PROT</name>
<dbReference type="GO" id="GO:0046872">
    <property type="term" value="F:metal ion binding"/>
    <property type="evidence" value="ECO:0007669"/>
    <property type="project" value="UniProtKB-KW"/>
</dbReference>
<dbReference type="Pfam" id="PF00355">
    <property type="entry name" value="Rieske"/>
    <property type="match status" value="1"/>
</dbReference>
<feature type="domain" description="Rieske" evidence="5">
    <location>
        <begin position="12"/>
        <end position="116"/>
    </location>
</feature>
<dbReference type="PANTHER" id="PTHR40261">
    <property type="match status" value="1"/>
</dbReference>
<dbReference type="Gene3D" id="2.102.10.10">
    <property type="entry name" value="Rieske [2Fe-2S] iron-sulphur domain"/>
    <property type="match status" value="1"/>
</dbReference>